<evidence type="ECO:0000256" key="10">
    <source>
        <dbReference type="SAM" id="MobiDB-lite"/>
    </source>
</evidence>
<evidence type="ECO:0000256" key="5">
    <source>
        <dbReference type="ARBA" id="ARBA00023125"/>
    </source>
</evidence>
<accession>A0A8S4MWH6</accession>
<dbReference type="GO" id="GO:0006298">
    <property type="term" value="P:mismatch repair"/>
    <property type="evidence" value="ECO:0007669"/>
    <property type="project" value="InterPro"/>
</dbReference>
<dbReference type="GO" id="GO:0005524">
    <property type="term" value="F:ATP binding"/>
    <property type="evidence" value="ECO:0007669"/>
    <property type="project" value="UniProtKB-KW"/>
</dbReference>
<dbReference type="GO" id="GO:0030983">
    <property type="term" value="F:mismatched DNA binding"/>
    <property type="evidence" value="ECO:0007669"/>
    <property type="project" value="InterPro"/>
</dbReference>
<dbReference type="EMBL" id="CAIIXF020000001">
    <property type="protein sequence ID" value="CAH1773169.1"/>
    <property type="molecule type" value="Genomic_DNA"/>
</dbReference>
<sequence>MQMPNINENDWKVPYIIFASRSWSAIGLTVIRVDNPAVFSKHRPTCMADFSSSVSGGRMEGVQLRSESEDITSADVTTDARRNLQSDDDEEDDFQTYMSVVWQGGKVGIAYYDIDTTCFYMMMDTVETMDFHIISKVFEQVKPMCIVTTAKQDEGLLAKLKSLGGKGPEIDDFVQLLPTLDFSLEVSKRRILSMNLPSIPNHFTESERTLHMSSLVPFDNICMVRAVGGLLKFLDKKRVGIELESTETRVPILAMRTFSLECLMIVDDASYSALQIFQQRNHPSGYKSGASSGKEGLSLFRIMNRCKSIIGSKMLRQWFMQPLKDMAKLEQRQDAVAFFANPRNIEVTSTLEDCLKHVKHIPRILARMTSSQATIAQWQALYKTAYNATYIGDVCRQQKVRLEVFRKIGEKFTEDLHRIADLIHRIVDVEESTIQNKFVVKQNVDPDLDEKKRTYNGLPDFMTKVAQSELNQLGEEITECNVIYLPQLGYLLAIPLCDSIREEDNYNIPNLEFVFMSSNMVHYKSESTKELDLLLGDVQCEIADQETVIMHRLQNTILEHSQVLLDVMDCAAELDCLITLANCAREYNYTRPQLTQDNIIHVTAGRHPLQELCCSPFVPNETYSDEHVGRMKVLTGPNASGKSIYLKQVALIVFMAQIGSFIPAESAVVGLMDRLFTRIRTLETVSAGLSTFMMDLSQVSSAVNNATERSLVILDEFGKGTESSDGIALLCATLKQWLSSGTRCPHVFVSTHFHALVTKSMLPKSTHLKFQTMEVIEDGNTLVFLYQLIDGSTSHSYASHIAEASGLPSAIIKRGKQVCECLGENKLVNRVGTSKSESAFIKYKAIVDSFLKVDLDKDDLVEYLESLKQHIDKN</sequence>
<keyword evidence="3" id="KW-0227">DNA damage</keyword>
<comment type="function">
    <text evidence="8">Involved in DNA mismatch repair and meiotic recombination processes. Facilitates crossovers between homologs during meiosis.</text>
</comment>
<dbReference type="InterPro" id="IPR045076">
    <property type="entry name" value="MutS"/>
</dbReference>
<keyword evidence="13" id="KW-1185">Reference proteome</keyword>
<comment type="similarity">
    <text evidence="1">Belongs to the DNA mismatch repair MutS family.</text>
</comment>
<evidence type="ECO:0000256" key="1">
    <source>
        <dbReference type="ARBA" id="ARBA00006271"/>
    </source>
</evidence>
<evidence type="ECO:0000256" key="3">
    <source>
        <dbReference type="ARBA" id="ARBA00022763"/>
    </source>
</evidence>
<reference evidence="12" key="1">
    <citation type="submission" date="2022-03" db="EMBL/GenBank/DDBJ databases">
        <authorList>
            <person name="Martin C."/>
        </authorList>
    </citation>
    <scope>NUCLEOTIDE SEQUENCE</scope>
</reference>
<dbReference type="AlphaFoldDB" id="A0A8S4MWH6"/>
<dbReference type="PANTHER" id="PTHR11361">
    <property type="entry name" value="DNA MISMATCH REPAIR PROTEIN MUTS FAMILY MEMBER"/>
    <property type="match status" value="1"/>
</dbReference>
<dbReference type="Gene3D" id="3.40.50.300">
    <property type="entry name" value="P-loop containing nucleotide triphosphate hydrolases"/>
    <property type="match status" value="1"/>
</dbReference>
<comment type="caution">
    <text evidence="12">The sequence shown here is derived from an EMBL/GenBank/DDBJ whole genome shotgun (WGS) entry which is preliminary data.</text>
</comment>
<dbReference type="OrthoDB" id="29596at2759"/>
<dbReference type="PANTHER" id="PTHR11361:SF20">
    <property type="entry name" value="MUTS PROTEIN HOMOLOG 5"/>
    <property type="match status" value="1"/>
</dbReference>
<keyword evidence="5" id="KW-0238">DNA-binding</keyword>
<keyword evidence="4" id="KW-0067">ATP-binding</keyword>
<dbReference type="PROSITE" id="PS00486">
    <property type="entry name" value="DNA_MISMATCH_REPAIR_2"/>
    <property type="match status" value="1"/>
</dbReference>
<dbReference type="GO" id="GO:0005634">
    <property type="term" value="C:nucleus"/>
    <property type="evidence" value="ECO:0007669"/>
    <property type="project" value="TreeGrafter"/>
</dbReference>
<dbReference type="SUPFAM" id="SSF52540">
    <property type="entry name" value="P-loop containing nucleoside triphosphate hydrolases"/>
    <property type="match status" value="1"/>
</dbReference>
<evidence type="ECO:0000256" key="6">
    <source>
        <dbReference type="ARBA" id="ARBA00023204"/>
    </source>
</evidence>
<dbReference type="InterPro" id="IPR027417">
    <property type="entry name" value="P-loop_NTPase"/>
</dbReference>
<feature type="domain" description="DNA mismatch repair proteins mutS family" evidence="11">
    <location>
        <begin position="710"/>
        <end position="726"/>
    </location>
</feature>
<evidence type="ECO:0000313" key="12">
    <source>
        <dbReference type="EMBL" id="CAH1773169.1"/>
    </source>
</evidence>
<evidence type="ECO:0000256" key="4">
    <source>
        <dbReference type="ARBA" id="ARBA00022840"/>
    </source>
</evidence>
<dbReference type="InterPro" id="IPR000432">
    <property type="entry name" value="DNA_mismatch_repair_MutS_C"/>
</dbReference>
<evidence type="ECO:0000256" key="2">
    <source>
        <dbReference type="ARBA" id="ARBA00022741"/>
    </source>
</evidence>
<dbReference type="Gene3D" id="1.10.1420.10">
    <property type="match status" value="1"/>
</dbReference>
<dbReference type="FunFam" id="1.10.1420.10:FF:000008">
    <property type="entry name" value="MutS homolog 5 (E. coli)"/>
    <property type="match status" value="1"/>
</dbReference>
<evidence type="ECO:0000313" key="13">
    <source>
        <dbReference type="Proteomes" id="UP000749559"/>
    </source>
</evidence>
<feature type="region of interest" description="Disordered" evidence="10">
    <location>
        <begin position="64"/>
        <end position="90"/>
    </location>
</feature>
<keyword evidence="2" id="KW-0547">Nucleotide-binding</keyword>
<dbReference type="Pfam" id="PF00488">
    <property type="entry name" value="MutS_V"/>
    <property type="match status" value="1"/>
</dbReference>
<dbReference type="PIRSF" id="PIRSF005813">
    <property type="entry name" value="MSH2"/>
    <property type="match status" value="1"/>
</dbReference>
<keyword evidence="7" id="KW-0469">Meiosis</keyword>
<dbReference type="InterPro" id="IPR007696">
    <property type="entry name" value="DNA_mismatch_repair_MutS_core"/>
</dbReference>
<dbReference type="SMART" id="SM00534">
    <property type="entry name" value="MUTSac"/>
    <property type="match status" value="1"/>
</dbReference>
<evidence type="ECO:0000256" key="7">
    <source>
        <dbReference type="ARBA" id="ARBA00023254"/>
    </source>
</evidence>
<evidence type="ECO:0000259" key="11">
    <source>
        <dbReference type="PROSITE" id="PS00486"/>
    </source>
</evidence>
<gene>
    <name evidence="12" type="ORF">OFUS_LOCUS805</name>
</gene>
<keyword evidence="6" id="KW-0234">DNA repair</keyword>
<evidence type="ECO:0000256" key="9">
    <source>
        <dbReference type="ARBA" id="ARBA00071136"/>
    </source>
</evidence>
<dbReference type="InterPro" id="IPR011184">
    <property type="entry name" value="DNA_mismatch_repair_Msh2"/>
</dbReference>
<protein>
    <recommendedName>
        <fullName evidence="9">MutS protein homolog 5</fullName>
    </recommendedName>
</protein>
<organism evidence="12 13">
    <name type="scientific">Owenia fusiformis</name>
    <name type="common">Polychaete worm</name>
    <dbReference type="NCBI Taxonomy" id="6347"/>
    <lineage>
        <taxon>Eukaryota</taxon>
        <taxon>Metazoa</taxon>
        <taxon>Spiralia</taxon>
        <taxon>Lophotrochozoa</taxon>
        <taxon>Annelida</taxon>
        <taxon>Polychaeta</taxon>
        <taxon>Sedentaria</taxon>
        <taxon>Canalipalpata</taxon>
        <taxon>Sabellida</taxon>
        <taxon>Oweniida</taxon>
        <taxon>Oweniidae</taxon>
        <taxon>Owenia</taxon>
    </lineage>
</organism>
<dbReference type="FunFam" id="3.40.50.300:FF:000820">
    <property type="entry name" value="MutS homolog 5 (E. coli)"/>
    <property type="match status" value="1"/>
</dbReference>
<dbReference type="SMART" id="SM00533">
    <property type="entry name" value="MUTSd"/>
    <property type="match status" value="1"/>
</dbReference>
<dbReference type="SUPFAM" id="SSF48334">
    <property type="entry name" value="DNA repair protein MutS, domain III"/>
    <property type="match status" value="1"/>
</dbReference>
<dbReference type="CDD" id="cd03281">
    <property type="entry name" value="ABC_MSH5_euk"/>
    <property type="match status" value="1"/>
</dbReference>
<dbReference type="Pfam" id="PF05192">
    <property type="entry name" value="MutS_III"/>
    <property type="match status" value="1"/>
</dbReference>
<dbReference type="Proteomes" id="UP000749559">
    <property type="component" value="Unassembled WGS sequence"/>
</dbReference>
<dbReference type="GO" id="GO:0140664">
    <property type="term" value="F:ATP-dependent DNA damage sensor activity"/>
    <property type="evidence" value="ECO:0007669"/>
    <property type="project" value="InterPro"/>
</dbReference>
<name>A0A8S4MWH6_OWEFU</name>
<evidence type="ECO:0000256" key="8">
    <source>
        <dbReference type="ARBA" id="ARBA00057350"/>
    </source>
</evidence>
<dbReference type="InterPro" id="IPR036187">
    <property type="entry name" value="DNA_mismatch_repair_MutS_sf"/>
</dbReference>
<proteinExistence type="inferred from homology"/>
<dbReference type="GO" id="GO:0051026">
    <property type="term" value="P:chiasma assembly"/>
    <property type="evidence" value="ECO:0007669"/>
    <property type="project" value="TreeGrafter"/>
</dbReference>